<dbReference type="InterPro" id="IPR011006">
    <property type="entry name" value="CheY-like_superfamily"/>
</dbReference>
<dbReference type="Pfam" id="PF04397">
    <property type="entry name" value="LytTR"/>
    <property type="match status" value="1"/>
</dbReference>
<feature type="modified residue" description="4-aspartylphosphate" evidence="1">
    <location>
        <position position="59"/>
    </location>
</feature>
<evidence type="ECO:0000259" key="2">
    <source>
        <dbReference type="PROSITE" id="PS50110"/>
    </source>
</evidence>
<evidence type="ECO:0000256" key="1">
    <source>
        <dbReference type="PROSITE-ProRule" id="PRU00169"/>
    </source>
</evidence>
<dbReference type="GO" id="GO:0000156">
    <property type="term" value="F:phosphorelay response regulator activity"/>
    <property type="evidence" value="ECO:0007669"/>
    <property type="project" value="InterPro"/>
</dbReference>
<dbReference type="RefSeq" id="WP_117894870.1">
    <property type="nucleotide sequence ID" value="NZ_CABJCV010000009.1"/>
</dbReference>
<protein>
    <submittedName>
        <fullName evidence="4">DNA-binding response regulator</fullName>
    </submittedName>
</protein>
<dbReference type="Gene3D" id="3.40.50.2300">
    <property type="match status" value="1"/>
</dbReference>
<dbReference type="GeneID" id="83015434"/>
<dbReference type="InterPro" id="IPR007492">
    <property type="entry name" value="LytTR_DNA-bd_dom"/>
</dbReference>
<dbReference type="PANTHER" id="PTHR37299">
    <property type="entry name" value="TRANSCRIPTIONAL REGULATOR-RELATED"/>
    <property type="match status" value="1"/>
</dbReference>
<keyword evidence="4" id="KW-0238">DNA-binding</keyword>
<evidence type="ECO:0000313" key="5">
    <source>
        <dbReference type="Proteomes" id="UP000284178"/>
    </source>
</evidence>
<dbReference type="GO" id="GO:0003677">
    <property type="term" value="F:DNA binding"/>
    <property type="evidence" value="ECO:0007669"/>
    <property type="project" value="UniProtKB-KW"/>
</dbReference>
<dbReference type="SMART" id="SM00448">
    <property type="entry name" value="REC"/>
    <property type="match status" value="1"/>
</dbReference>
<feature type="domain" description="Response regulatory" evidence="2">
    <location>
        <begin position="2"/>
        <end position="122"/>
    </location>
</feature>
<dbReference type="PANTHER" id="PTHR37299:SF1">
    <property type="entry name" value="STAGE 0 SPORULATION PROTEIN A HOMOLOG"/>
    <property type="match status" value="1"/>
</dbReference>
<dbReference type="PROSITE" id="PS50930">
    <property type="entry name" value="HTH_LYTTR"/>
    <property type="match status" value="1"/>
</dbReference>
<gene>
    <name evidence="4" type="ORF">DWY25_08455</name>
</gene>
<feature type="domain" description="HTH LytTR-type" evidence="3">
    <location>
        <begin position="138"/>
        <end position="229"/>
    </location>
</feature>
<name>A0A412G0Y8_9FIRM</name>
<dbReference type="InterPro" id="IPR001789">
    <property type="entry name" value="Sig_transdc_resp-reg_receiver"/>
</dbReference>
<dbReference type="SUPFAM" id="SSF52172">
    <property type="entry name" value="CheY-like"/>
    <property type="match status" value="1"/>
</dbReference>
<evidence type="ECO:0000259" key="3">
    <source>
        <dbReference type="PROSITE" id="PS50930"/>
    </source>
</evidence>
<accession>A0A412G0Y8</accession>
<keyword evidence="1" id="KW-0597">Phosphoprotein</keyword>
<dbReference type="AlphaFoldDB" id="A0A412G0Y8"/>
<reference evidence="4 5" key="1">
    <citation type="submission" date="2018-08" db="EMBL/GenBank/DDBJ databases">
        <title>A genome reference for cultivated species of the human gut microbiota.</title>
        <authorList>
            <person name="Zou Y."/>
            <person name="Xue W."/>
            <person name="Luo G."/>
        </authorList>
    </citation>
    <scope>NUCLEOTIDE SEQUENCE [LARGE SCALE GENOMIC DNA]</scope>
    <source>
        <strain evidence="4 5">AF24-29</strain>
    </source>
</reference>
<dbReference type="Pfam" id="PF00072">
    <property type="entry name" value="Response_reg"/>
    <property type="match status" value="1"/>
</dbReference>
<keyword evidence="5" id="KW-1185">Reference proteome</keyword>
<dbReference type="Gene3D" id="2.40.50.1020">
    <property type="entry name" value="LytTr DNA-binding domain"/>
    <property type="match status" value="1"/>
</dbReference>
<comment type="caution">
    <text evidence="4">The sequence shown here is derived from an EMBL/GenBank/DDBJ whole genome shotgun (WGS) entry which is preliminary data.</text>
</comment>
<dbReference type="PROSITE" id="PS50110">
    <property type="entry name" value="RESPONSE_REGULATORY"/>
    <property type="match status" value="1"/>
</dbReference>
<evidence type="ECO:0000313" key="4">
    <source>
        <dbReference type="EMBL" id="RGR74101.1"/>
    </source>
</evidence>
<proteinExistence type="predicted"/>
<dbReference type="Proteomes" id="UP000284178">
    <property type="component" value="Unassembled WGS sequence"/>
</dbReference>
<dbReference type="InterPro" id="IPR046947">
    <property type="entry name" value="LytR-like"/>
</dbReference>
<organism evidence="4 5">
    <name type="scientific">Holdemania filiformis</name>
    <dbReference type="NCBI Taxonomy" id="61171"/>
    <lineage>
        <taxon>Bacteria</taxon>
        <taxon>Bacillati</taxon>
        <taxon>Bacillota</taxon>
        <taxon>Erysipelotrichia</taxon>
        <taxon>Erysipelotrichales</taxon>
        <taxon>Erysipelotrichaceae</taxon>
        <taxon>Holdemania</taxon>
    </lineage>
</organism>
<dbReference type="EMBL" id="QRUP01000009">
    <property type="protein sequence ID" value="RGR74101.1"/>
    <property type="molecule type" value="Genomic_DNA"/>
</dbReference>
<sequence>MKIAVVDDREPCRVEIKNYFSRYLTEQCGGEKIQAEDFISGEDFLYRFIPNSYDIIFIDQFMSGMTGIETAREIRKRDALVSLIFVTTSRDFAIDSYGVQACGYLVKPYTYQDFINTLNAARIEKIRRARFIRIEQDSVLLREILWCDSDGHYSRIHSDRKGLIRYRLTFAELAEKLSAYPQFLTCYKGCIINLERTDRMDDQNFVLDDGTPIPFAKRERKKLAAAYHQYLFQREREDDLL</sequence>
<dbReference type="SMART" id="SM00850">
    <property type="entry name" value="LytTR"/>
    <property type="match status" value="1"/>
</dbReference>